<feature type="transmembrane region" description="Helical" evidence="1">
    <location>
        <begin position="125"/>
        <end position="144"/>
    </location>
</feature>
<proteinExistence type="predicted"/>
<evidence type="ECO:0000313" key="3">
    <source>
        <dbReference type="Proteomes" id="UP001374803"/>
    </source>
</evidence>
<keyword evidence="1" id="KW-0472">Membrane</keyword>
<evidence type="ECO:0008006" key="4">
    <source>
        <dbReference type="Google" id="ProtNLM"/>
    </source>
</evidence>
<sequence>MTVIRLGLIAALLATSAISRNVDAEASVASTLAEAWQWGSVATQITFFASLVCAGRWLASMWGALPREDWKVGSIATTPQSAVAYLCIPFFNYYWMFAMNLALCDRYESRAYGPWRKETDLSGRGLVSSAAGLSLVGLVGALAAGSPLGVLQYAITVAAPLFWIFYMRHLDAMRARLEHGESR</sequence>
<name>A0ABZ2LAG4_9BACT</name>
<evidence type="ECO:0000256" key="1">
    <source>
        <dbReference type="SAM" id="Phobius"/>
    </source>
</evidence>
<dbReference type="EMBL" id="CP089983">
    <property type="protein sequence ID" value="WXB05712.1"/>
    <property type="molecule type" value="Genomic_DNA"/>
</dbReference>
<feature type="transmembrane region" description="Helical" evidence="1">
    <location>
        <begin position="150"/>
        <end position="167"/>
    </location>
</feature>
<keyword evidence="1" id="KW-1133">Transmembrane helix</keyword>
<dbReference type="RefSeq" id="WP_394835358.1">
    <property type="nucleotide sequence ID" value="NZ_CP089983.1"/>
</dbReference>
<feature type="transmembrane region" description="Helical" evidence="1">
    <location>
        <begin position="82"/>
        <end position="104"/>
    </location>
</feature>
<gene>
    <name evidence="2" type="ORF">LVJ94_00340</name>
</gene>
<keyword evidence="1" id="KW-0812">Transmembrane</keyword>
<evidence type="ECO:0000313" key="2">
    <source>
        <dbReference type="EMBL" id="WXB05712.1"/>
    </source>
</evidence>
<keyword evidence="3" id="KW-1185">Reference proteome</keyword>
<accession>A0ABZ2LAG4</accession>
<dbReference type="Proteomes" id="UP001374803">
    <property type="component" value="Chromosome"/>
</dbReference>
<reference evidence="2" key="1">
    <citation type="submission" date="2021-12" db="EMBL/GenBank/DDBJ databases">
        <title>Discovery of the Pendulisporaceae a myxobacterial family with distinct sporulation behavior and unique specialized metabolism.</title>
        <authorList>
            <person name="Garcia R."/>
            <person name="Popoff A."/>
            <person name="Bader C.D."/>
            <person name="Loehr J."/>
            <person name="Walesch S."/>
            <person name="Walt C."/>
            <person name="Boldt J."/>
            <person name="Bunk B."/>
            <person name="Haeckl F.J.F.P.J."/>
            <person name="Gunesch A.P."/>
            <person name="Birkelbach J."/>
            <person name="Nuebel U."/>
            <person name="Pietschmann T."/>
            <person name="Bach T."/>
            <person name="Mueller R."/>
        </authorList>
    </citation>
    <scope>NUCLEOTIDE SEQUENCE</scope>
    <source>
        <strain evidence="2">MSr11367</strain>
    </source>
</reference>
<organism evidence="2 3">
    <name type="scientific">Pendulispora rubella</name>
    <dbReference type="NCBI Taxonomy" id="2741070"/>
    <lineage>
        <taxon>Bacteria</taxon>
        <taxon>Pseudomonadati</taxon>
        <taxon>Myxococcota</taxon>
        <taxon>Myxococcia</taxon>
        <taxon>Myxococcales</taxon>
        <taxon>Sorangiineae</taxon>
        <taxon>Pendulisporaceae</taxon>
        <taxon>Pendulispora</taxon>
    </lineage>
</organism>
<protein>
    <recommendedName>
        <fullName evidence="4">Tryptophan-rich sensory protein</fullName>
    </recommendedName>
</protein>